<sequence>MSVLPPCSQSLRKLEETCSHNTRNKYNCTQDRGHTIKIHNNPGKPRTSGNPGVDIYSELRNAIIQKYSPSVIENTARQGKYENSEQVRINDFGVTGSKSSVVRPMISLIRMNLVKGLYWSIVRHPPLTRYAKAPRSFTSVHIALVMSETILTIDTDRTLVITRDGCFVGENYISPIEIHSIGSEGKTRTPQLPEHNAEPYARDTVIAVHSGIAVNDVELSALAKTWKNIFCHSSVALVDEKIEMKDYHEALISDDDLRPEFSHYSLKLSEYGVCAMSPK</sequence>
<dbReference type="Proteomes" id="UP001148838">
    <property type="component" value="Unassembled WGS sequence"/>
</dbReference>
<keyword evidence="2" id="KW-1185">Reference proteome</keyword>
<comment type="caution">
    <text evidence="1">The sequence shown here is derived from an EMBL/GenBank/DDBJ whole genome shotgun (WGS) entry which is preliminary data.</text>
</comment>
<evidence type="ECO:0000313" key="1">
    <source>
        <dbReference type="EMBL" id="KAJ4437070.1"/>
    </source>
</evidence>
<accession>A0ABQ8SUD6</accession>
<gene>
    <name evidence="1" type="ORF">ANN_17205</name>
</gene>
<dbReference type="EMBL" id="JAJSOF020000021">
    <property type="protein sequence ID" value="KAJ4437070.1"/>
    <property type="molecule type" value="Genomic_DNA"/>
</dbReference>
<protein>
    <submittedName>
        <fullName evidence="1">Uncharacterized protein</fullName>
    </submittedName>
</protein>
<reference evidence="1 2" key="1">
    <citation type="journal article" date="2022" name="Allergy">
        <title>Genome assembly and annotation of Periplaneta americana reveal a comprehensive cockroach allergen profile.</title>
        <authorList>
            <person name="Wang L."/>
            <person name="Xiong Q."/>
            <person name="Saelim N."/>
            <person name="Wang L."/>
            <person name="Nong W."/>
            <person name="Wan A.T."/>
            <person name="Shi M."/>
            <person name="Liu X."/>
            <person name="Cao Q."/>
            <person name="Hui J.H.L."/>
            <person name="Sookrung N."/>
            <person name="Leung T.F."/>
            <person name="Tungtrongchitr A."/>
            <person name="Tsui S.K.W."/>
        </authorList>
    </citation>
    <scope>NUCLEOTIDE SEQUENCE [LARGE SCALE GENOMIC DNA]</scope>
    <source>
        <strain evidence="1">PWHHKU_190912</strain>
    </source>
</reference>
<organism evidence="1 2">
    <name type="scientific">Periplaneta americana</name>
    <name type="common">American cockroach</name>
    <name type="synonym">Blatta americana</name>
    <dbReference type="NCBI Taxonomy" id="6978"/>
    <lineage>
        <taxon>Eukaryota</taxon>
        <taxon>Metazoa</taxon>
        <taxon>Ecdysozoa</taxon>
        <taxon>Arthropoda</taxon>
        <taxon>Hexapoda</taxon>
        <taxon>Insecta</taxon>
        <taxon>Pterygota</taxon>
        <taxon>Neoptera</taxon>
        <taxon>Polyneoptera</taxon>
        <taxon>Dictyoptera</taxon>
        <taxon>Blattodea</taxon>
        <taxon>Blattoidea</taxon>
        <taxon>Blattidae</taxon>
        <taxon>Blattinae</taxon>
        <taxon>Periplaneta</taxon>
    </lineage>
</organism>
<name>A0ABQ8SUD6_PERAM</name>
<evidence type="ECO:0000313" key="2">
    <source>
        <dbReference type="Proteomes" id="UP001148838"/>
    </source>
</evidence>
<proteinExistence type="predicted"/>